<evidence type="ECO:0000313" key="2">
    <source>
        <dbReference type="Proteomes" id="UP001428341"/>
    </source>
</evidence>
<reference evidence="1 2" key="1">
    <citation type="submission" date="2024-05" db="EMBL/GenBank/DDBJ databases">
        <title>Haplotype-resolved chromosome-level genome assembly of Huyou (Citrus changshanensis).</title>
        <authorList>
            <person name="Miao C."/>
            <person name="Chen W."/>
            <person name="Wu Y."/>
            <person name="Wang L."/>
            <person name="Zhao S."/>
            <person name="Grierson D."/>
            <person name="Xu C."/>
            <person name="Chen K."/>
        </authorList>
    </citation>
    <scope>NUCLEOTIDE SEQUENCE [LARGE SCALE GENOMIC DNA]</scope>
    <source>
        <strain evidence="1">01-14</strain>
        <tissue evidence="1">Leaf</tissue>
    </source>
</reference>
<keyword evidence="2" id="KW-1185">Reference proteome</keyword>
<dbReference type="EMBL" id="JBCGBO010000006">
    <property type="protein sequence ID" value="KAK9192518.1"/>
    <property type="molecule type" value="Genomic_DNA"/>
</dbReference>
<organism evidence="1 2">
    <name type="scientific">Citrus x changshan-huyou</name>
    <dbReference type="NCBI Taxonomy" id="2935761"/>
    <lineage>
        <taxon>Eukaryota</taxon>
        <taxon>Viridiplantae</taxon>
        <taxon>Streptophyta</taxon>
        <taxon>Embryophyta</taxon>
        <taxon>Tracheophyta</taxon>
        <taxon>Spermatophyta</taxon>
        <taxon>Magnoliopsida</taxon>
        <taxon>eudicotyledons</taxon>
        <taxon>Gunneridae</taxon>
        <taxon>Pentapetalae</taxon>
        <taxon>rosids</taxon>
        <taxon>malvids</taxon>
        <taxon>Sapindales</taxon>
        <taxon>Rutaceae</taxon>
        <taxon>Aurantioideae</taxon>
        <taxon>Citrus</taxon>
    </lineage>
</organism>
<comment type="caution">
    <text evidence="1">The sequence shown here is derived from an EMBL/GenBank/DDBJ whole genome shotgun (WGS) entry which is preliminary data.</text>
</comment>
<dbReference type="Proteomes" id="UP001428341">
    <property type="component" value="Unassembled WGS sequence"/>
</dbReference>
<proteinExistence type="predicted"/>
<evidence type="ECO:0000313" key="1">
    <source>
        <dbReference type="EMBL" id="KAK9192518.1"/>
    </source>
</evidence>
<protein>
    <submittedName>
        <fullName evidence="1">Uncharacterized protein</fullName>
    </submittedName>
</protein>
<sequence>MYHPIFYPISWAVGEELEQDLLRIYEVLDCALYVHTVYNIFWNDGHIPSTIANASSLSCVNSYITMGVSFRCGGCPSRHKVLQLDVVD</sequence>
<name>A0AAP0LYS0_9ROSI</name>
<accession>A0AAP0LYS0</accession>
<gene>
    <name evidence="1" type="ORF">WN944_003211</name>
</gene>
<dbReference type="AlphaFoldDB" id="A0AAP0LYS0"/>